<feature type="domain" description="Death" evidence="1">
    <location>
        <begin position="232"/>
        <end position="296"/>
    </location>
</feature>
<dbReference type="InterPro" id="IPR011992">
    <property type="entry name" value="EF-hand-dom_pair"/>
</dbReference>
<dbReference type="InterPro" id="IPR002048">
    <property type="entry name" value="EF_hand_dom"/>
</dbReference>
<dbReference type="GO" id="GO:0005509">
    <property type="term" value="F:calcium ion binding"/>
    <property type="evidence" value="ECO:0007669"/>
    <property type="project" value="InterPro"/>
</dbReference>
<dbReference type="Gene3D" id="1.10.533.10">
    <property type="entry name" value="Death Domain, Fas"/>
    <property type="match status" value="1"/>
</dbReference>
<gene>
    <name evidence="2" type="ORF">Y1Q_0000980</name>
</gene>
<sequence length="297" mass="34026">MGVYASLFYKNEGQILTDLTDPSQFNWITAHAEACKLTVPEVQRCWSRFLMLQPDQKGNVSRAQFCSTANVFGQKLLEQIPCTEKDQITFQSYCNAVSWLSKSPLEAKLRGLYQILTSGTISKEQLRSLMHNLYPREGPQTTDELATLFLNEVDKSNRGYIDEDQFLAWVKTLPQQTLMSVLHFPIIPSNITHLKEQEPSFPSTAVHFKDRSHLCDRQLLQVATEMSSKRRDWRLLANSLGFLEKDCSRLEHEHSEILALLQIWQKMSQEAPLPVLQTALRQSGNADICNEVFSLNF</sequence>
<proteinExistence type="predicted"/>
<dbReference type="AlphaFoldDB" id="A0A151NE60"/>
<dbReference type="PROSITE" id="PS50017">
    <property type="entry name" value="DEATH_DOMAIN"/>
    <property type="match status" value="1"/>
</dbReference>
<comment type="caution">
    <text evidence="2">The sequence shown here is derived from an EMBL/GenBank/DDBJ whole genome shotgun (WGS) entry which is preliminary data.</text>
</comment>
<evidence type="ECO:0000313" key="3">
    <source>
        <dbReference type="Proteomes" id="UP000050525"/>
    </source>
</evidence>
<dbReference type="SUPFAM" id="SSF47473">
    <property type="entry name" value="EF-hand"/>
    <property type="match status" value="1"/>
</dbReference>
<dbReference type="Pfam" id="PF00531">
    <property type="entry name" value="Death"/>
    <property type="match status" value="1"/>
</dbReference>
<dbReference type="CDD" id="cd01670">
    <property type="entry name" value="Death"/>
    <property type="match status" value="1"/>
</dbReference>
<dbReference type="Proteomes" id="UP000050525">
    <property type="component" value="Unassembled WGS sequence"/>
</dbReference>
<accession>A0A151NE60</accession>
<protein>
    <recommendedName>
        <fullName evidence="1">Death domain-containing protein</fullName>
    </recommendedName>
</protein>
<dbReference type="EMBL" id="AKHW03003207">
    <property type="protein sequence ID" value="KYO35088.1"/>
    <property type="molecule type" value="Genomic_DNA"/>
</dbReference>
<dbReference type="Gene3D" id="1.10.238.10">
    <property type="entry name" value="EF-hand"/>
    <property type="match status" value="1"/>
</dbReference>
<dbReference type="InterPro" id="IPR011029">
    <property type="entry name" value="DEATH-like_dom_sf"/>
</dbReference>
<dbReference type="InterPro" id="IPR000488">
    <property type="entry name" value="Death_dom"/>
</dbReference>
<dbReference type="SUPFAM" id="SSF47986">
    <property type="entry name" value="DEATH domain"/>
    <property type="match status" value="1"/>
</dbReference>
<keyword evidence="3" id="KW-1185">Reference proteome</keyword>
<evidence type="ECO:0000313" key="2">
    <source>
        <dbReference type="EMBL" id="KYO35088.1"/>
    </source>
</evidence>
<dbReference type="CDD" id="cd00051">
    <property type="entry name" value="EFh"/>
    <property type="match status" value="1"/>
</dbReference>
<evidence type="ECO:0000259" key="1">
    <source>
        <dbReference type="PROSITE" id="PS50017"/>
    </source>
</evidence>
<reference evidence="2 3" key="1">
    <citation type="journal article" date="2012" name="Genome Biol.">
        <title>Sequencing three crocodilian genomes to illuminate the evolution of archosaurs and amniotes.</title>
        <authorList>
            <person name="St John J.A."/>
            <person name="Braun E.L."/>
            <person name="Isberg S.R."/>
            <person name="Miles L.G."/>
            <person name="Chong A.Y."/>
            <person name="Gongora J."/>
            <person name="Dalzell P."/>
            <person name="Moran C."/>
            <person name="Bed'hom B."/>
            <person name="Abzhanov A."/>
            <person name="Burgess S.C."/>
            <person name="Cooksey A.M."/>
            <person name="Castoe T.A."/>
            <person name="Crawford N.G."/>
            <person name="Densmore L.D."/>
            <person name="Drew J.C."/>
            <person name="Edwards S.V."/>
            <person name="Faircloth B.C."/>
            <person name="Fujita M.K."/>
            <person name="Greenwold M.J."/>
            <person name="Hoffmann F.G."/>
            <person name="Howard J.M."/>
            <person name="Iguchi T."/>
            <person name="Janes D.E."/>
            <person name="Khan S.Y."/>
            <person name="Kohno S."/>
            <person name="de Koning A.J."/>
            <person name="Lance S.L."/>
            <person name="McCarthy F.M."/>
            <person name="McCormack J.E."/>
            <person name="Merchant M.E."/>
            <person name="Peterson D.G."/>
            <person name="Pollock D.D."/>
            <person name="Pourmand N."/>
            <person name="Raney B.J."/>
            <person name="Roessler K.A."/>
            <person name="Sanford J.R."/>
            <person name="Sawyer R.H."/>
            <person name="Schmidt C.J."/>
            <person name="Triplett E.W."/>
            <person name="Tuberville T.D."/>
            <person name="Venegas-Anaya M."/>
            <person name="Howard J.T."/>
            <person name="Jarvis E.D."/>
            <person name="Guillette L.J.Jr."/>
            <person name="Glenn T.C."/>
            <person name="Green R.E."/>
            <person name="Ray D.A."/>
        </authorList>
    </citation>
    <scope>NUCLEOTIDE SEQUENCE [LARGE SCALE GENOMIC DNA]</scope>
    <source>
        <strain evidence="2">KSC_2009_1</strain>
    </source>
</reference>
<organism evidence="2 3">
    <name type="scientific">Alligator mississippiensis</name>
    <name type="common">American alligator</name>
    <dbReference type="NCBI Taxonomy" id="8496"/>
    <lineage>
        <taxon>Eukaryota</taxon>
        <taxon>Metazoa</taxon>
        <taxon>Chordata</taxon>
        <taxon>Craniata</taxon>
        <taxon>Vertebrata</taxon>
        <taxon>Euteleostomi</taxon>
        <taxon>Archelosauria</taxon>
        <taxon>Archosauria</taxon>
        <taxon>Crocodylia</taxon>
        <taxon>Alligatoridae</taxon>
        <taxon>Alligatorinae</taxon>
        <taxon>Alligator</taxon>
    </lineage>
</organism>
<dbReference type="GO" id="GO:0007165">
    <property type="term" value="P:signal transduction"/>
    <property type="evidence" value="ECO:0007669"/>
    <property type="project" value="InterPro"/>
</dbReference>
<name>A0A151NE60_ALLMI</name>